<evidence type="ECO:0000313" key="2">
    <source>
        <dbReference type="Proteomes" id="UP000516437"/>
    </source>
</evidence>
<gene>
    <name evidence="1" type="ORF">CJ030_MR4G026703</name>
</gene>
<accession>A0A6A1VUA6</accession>
<evidence type="ECO:0000313" key="1">
    <source>
        <dbReference type="EMBL" id="KAB1216285.1"/>
    </source>
</evidence>
<reference evidence="1 2" key="1">
    <citation type="journal article" date="2019" name="Plant Biotechnol. J.">
        <title>The red bayberry genome and genetic basis of sex determination.</title>
        <authorList>
            <person name="Jia H.M."/>
            <person name="Jia H.J."/>
            <person name="Cai Q.L."/>
            <person name="Wang Y."/>
            <person name="Zhao H.B."/>
            <person name="Yang W.F."/>
            <person name="Wang G.Y."/>
            <person name="Li Y.H."/>
            <person name="Zhan D.L."/>
            <person name="Shen Y.T."/>
            <person name="Niu Q.F."/>
            <person name="Chang L."/>
            <person name="Qiu J."/>
            <person name="Zhao L."/>
            <person name="Xie H.B."/>
            <person name="Fu W.Y."/>
            <person name="Jin J."/>
            <person name="Li X.W."/>
            <person name="Jiao Y."/>
            <person name="Zhou C.C."/>
            <person name="Tu T."/>
            <person name="Chai C.Y."/>
            <person name="Gao J.L."/>
            <person name="Fan L.J."/>
            <person name="van de Weg E."/>
            <person name="Wang J.Y."/>
            <person name="Gao Z.S."/>
        </authorList>
    </citation>
    <scope>NUCLEOTIDE SEQUENCE [LARGE SCALE GENOMIC DNA]</scope>
    <source>
        <tissue evidence="1">Leaves</tissue>
    </source>
</reference>
<keyword evidence="2" id="KW-1185">Reference proteome</keyword>
<dbReference type="AlphaFoldDB" id="A0A6A1VUA6"/>
<organism evidence="1 2">
    <name type="scientific">Morella rubra</name>
    <name type="common">Chinese bayberry</name>
    <dbReference type="NCBI Taxonomy" id="262757"/>
    <lineage>
        <taxon>Eukaryota</taxon>
        <taxon>Viridiplantae</taxon>
        <taxon>Streptophyta</taxon>
        <taxon>Embryophyta</taxon>
        <taxon>Tracheophyta</taxon>
        <taxon>Spermatophyta</taxon>
        <taxon>Magnoliopsida</taxon>
        <taxon>eudicotyledons</taxon>
        <taxon>Gunneridae</taxon>
        <taxon>Pentapetalae</taxon>
        <taxon>rosids</taxon>
        <taxon>fabids</taxon>
        <taxon>Fagales</taxon>
        <taxon>Myricaceae</taxon>
        <taxon>Morella</taxon>
    </lineage>
</organism>
<name>A0A6A1VUA6_9ROSI</name>
<dbReference type="EMBL" id="RXIC02000022">
    <property type="protein sequence ID" value="KAB1216285.1"/>
    <property type="molecule type" value="Genomic_DNA"/>
</dbReference>
<protein>
    <submittedName>
        <fullName evidence="1">Uncharacterized protein</fullName>
    </submittedName>
</protein>
<comment type="caution">
    <text evidence="1">The sequence shown here is derived from an EMBL/GenBank/DDBJ whole genome shotgun (WGS) entry which is preliminary data.</text>
</comment>
<proteinExistence type="predicted"/>
<sequence length="63" mass="7330">MVPIKHPTTIPQPQPLNSIAQMIINYWKIYKMVSLMSLETENEFLKQSTKVITNQLQINDVKT</sequence>
<dbReference type="Proteomes" id="UP000516437">
    <property type="component" value="Chromosome 4"/>
</dbReference>